<dbReference type="GeneID" id="24253208"/>
<feature type="transmembrane region" description="Helical" evidence="1">
    <location>
        <begin position="33"/>
        <end position="51"/>
    </location>
</feature>
<dbReference type="EMBL" id="QMAP01000013">
    <property type="protein sequence ID" value="RXI45368.1"/>
    <property type="molecule type" value="Genomic_DNA"/>
</dbReference>
<evidence type="ECO:0000313" key="5">
    <source>
        <dbReference type="Proteomes" id="UP001321763"/>
    </source>
</evidence>
<organism evidence="3 4">
    <name type="scientific">Clostridium tetani</name>
    <dbReference type="NCBI Taxonomy" id="1513"/>
    <lineage>
        <taxon>Bacteria</taxon>
        <taxon>Bacillati</taxon>
        <taxon>Bacillota</taxon>
        <taxon>Clostridia</taxon>
        <taxon>Eubacteriales</taxon>
        <taxon>Clostridiaceae</taxon>
        <taxon>Clostridium</taxon>
    </lineage>
</organism>
<dbReference type="RefSeq" id="WP_035110799.1">
    <property type="nucleotide sequence ID" value="NZ_AP026804.1"/>
</dbReference>
<dbReference type="Proteomes" id="UP000290921">
    <property type="component" value="Unassembled WGS sequence"/>
</dbReference>
<dbReference type="EMBL" id="AP026818">
    <property type="protein sequence ID" value="BDR80255.1"/>
    <property type="molecule type" value="Genomic_DNA"/>
</dbReference>
<name>A0A4Q0V583_CLOTA</name>
<gene>
    <name evidence="3" type="ORF">DP130_12205</name>
    <name evidence="2" type="ORF">K234311028_05010</name>
</gene>
<keyword evidence="1" id="KW-1133">Transmembrane helix</keyword>
<evidence type="ECO:0000313" key="3">
    <source>
        <dbReference type="EMBL" id="RXI45368.1"/>
    </source>
</evidence>
<reference evidence="3 4" key="1">
    <citation type="submission" date="2018-06" db="EMBL/GenBank/DDBJ databases">
        <title>Genome conservation of Clostridium tetani.</title>
        <authorList>
            <person name="Bruggemann H."/>
            <person name="Popoff M.R."/>
        </authorList>
    </citation>
    <scope>NUCLEOTIDE SEQUENCE [LARGE SCALE GENOMIC DNA]</scope>
    <source>
        <strain evidence="3 4">2017.061</strain>
    </source>
</reference>
<sequence length="95" mass="11207">MGKILVVLILALCIFIFLESCIKEKYFKEQKVYYYYVLKNILSILVIAFIMVNRNYINSIEGLGRFILICSVVIFSINSLRLYKNVLFLRDNKLL</sequence>
<dbReference type="Proteomes" id="UP001321763">
    <property type="component" value="Chromosome"/>
</dbReference>
<keyword evidence="1" id="KW-0812">Transmembrane</keyword>
<reference evidence="2 5" key="2">
    <citation type="submission" date="2022-09" db="EMBL/GenBank/DDBJ databases">
        <title>complete genome sequences of Clostridium tetani str. KHSU-234311-028 isolated from soil.</title>
        <authorList>
            <person name="Sekizuka T."/>
            <person name="Shitada C."/>
            <person name="Takahashi M."/>
            <person name="Kuroda M."/>
        </authorList>
    </citation>
    <scope>NUCLEOTIDE SEQUENCE [LARGE SCALE GENOMIC DNA]</scope>
    <source>
        <strain evidence="2 5">KHSU-234311-028</strain>
    </source>
</reference>
<accession>A0A4Q0V583</accession>
<dbReference type="AlphaFoldDB" id="A0A4Q0V583"/>
<protein>
    <submittedName>
        <fullName evidence="3">Uncharacterized protein</fullName>
    </submittedName>
</protein>
<evidence type="ECO:0000256" key="1">
    <source>
        <dbReference type="SAM" id="Phobius"/>
    </source>
</evidence>
<proteinExistence type="predicted"/>
<evidence type="ECO:0000313" key="4">
    <source>
        <dbReference type="Proteomes" id="UP000290921"/>
    </source>
</evidence>
<feature type="transmembrane region" description="Helical" evidence="1">
    <location>
        <begin position="63"/>
        <end position="83"/>
    </location>
</feature>
<keyword evidence="1" id="KW-0472">Membrane</keyword>
<evidence type="ECO:0000313" key="2">
    <source>
        <dbReference type="EMBL" id="BDR80255.1"/>
    </source>
</evidence>